<dbReference type="RefSeq" id="WP_145817296.1">
    <property type="nucleotide sequence ID" value="NZ_AP023438.1"/>
</dbReference>
<protein>
    <submittedName>
        <fullName evidence="2">YcaO-like family protein</fullName>
    </submittedName>
</protein>
<dbReference type="Proteomes" id="UP000319728">
    <property type="component" value="Unassembled WGS sequence"/>
</dbReference>
<evidence type="ECO:0000259" key="1">
    <source>
        <dbReference type="Pfam" id="PF02624"/>
    </source>
</evidence>
<dbReference type="AlphaFoldDB" id="A0A562WF22"/>
<evidence type="ECO:0000313" key="3">
    <source>
        <dbReference type="Proteomes" id="UP000319728"/>
    </source>
</evidence>
<dbReference type="Pfam" id="PF02624">
    <property type="entry name" value="YcaO"/>
    <property type="match status" value="1"/>
</dbReference>
<dbReference type="EMBL" id="VLLP01000001">
    <property type="protein sequence ID" value="TWJ28778.1"/>
    <property type="molecule type" value="Genomic_DNA"/>
</dbReference>
<sequence length="573" mass="60477">MRPRLRHDAYDVGSAEDAAFVVGTEVVRVVGAGAWLRRLVPFLDGSHTLEGLTTKLTPPRRTAVTRLVDILADHGVIEDADRDIPGGPAGAVLNRPHVVLAGSGRLHAATLVALQTSGWRLLQAASVPHATEATPAHLPDHVILHATDELSPRAAAKVERAARRSVPVGHAALRAGYGWIGPVGVNADAAGLWSRIDLSADRDGPPPSDYAVRHVARQFVRMVERTLDGEQQGPAMWLVHAESLVTTPVRVLPHLLASPGGAAGPDETVSAVRRMRAGTPVGAEDLDRRVAACVDPVVGIFRAVGEHDLAQSPLHVTEIDVATPTGRLRLRAAARTYADARRTAALRALASYAVRVVDQRRLGPGRTVWGVRLADGEPVRLPATRVFDASDADLPVGAAAGCSWAQALEAALLSYAVADARRRLAARVDPATRHVKLDHIEPTTEALWTLLGGAGSTLRVLDVTGKLGVPVVAVMCGEDIVGCAAGVDQPAATRAALAQALLRAQSMWHDDSRYASTPVHVPAADVPTTAAEPVDLVDAFQRDGTVPVVVPLDHDPAVHAVLPYVLRVVLVDG</sequence>
<evidence type="ECO:0000313" key="2">
    <source>
        <dbReference type="EMBL" id="TWJ28778.1"/>
    </source>
</evidence>
<gene>
    <name evidence="2" type="ORF">JD81_02284</name>
</gene>
<keyword evidence="3" id="KW-1185">Reference proteome</keyword>
<dbReference type="OrthoDB" id="4219774at2"/>
<reference evidence="2 3" key="1">
    <citation type="submission" date="2019-07" db="EMBL/GenBank/DDBJ databases">
        <title>R&amp;d 2014.</title>
        <authorList>
            <person name="Klenk H.-P."/>
        </authorList>
    </citation>
    <scope>NUCLEOTIDE SEQUENCE [LARGE SCALE GENOMIC DNA]</scope>
    <source>
        <strain evidence="2 3">DSM 43912</strain>
    </source>
</reference>
<name>A0A562WF22_9ACTN</name>
<proteinExistence type="predicted"/>
<organism evidence="2 3">
    <name type="scientific">Micromonospora sagamiensis</name>
    <dbReference type="NCBI Taxonomy" id="47875"/>
    <lineage>
        <taxon>Bacteria</taxon>
        <taxon>Bacillati</taxon>
        <taxon>Actinomycetota</taxon>
        <taxon>Actinomycetes</taxon>
        <taxon>Micromonosporales</taxon>
        <taxon>Micromonosporaceae</taxon>
        <taxon>Micromonospora</taxon>
    </lineage>
</organism>
<comment type="caution">
    <text evidence="2">The sequence shown here is derived from an EMBL/GenBank/DDBJ whole genome shotgun (WGS) entry which is preliminary data.</text>
</comment>
<dbReference type="InterPro" id="IPR003776">
    <property type="entry name" value="YcaO-like_dom"/>
</dbReference>
<feature type="domain" description="YcaO" evidence="1">
    <location>
        <begin position="358"/>
        <end position="501"/>
    </location>
</feature>
<accession>A0A562WF22</accession>